<reference evidence="2" key="1">
    <citation type="submission" date="2022-11" db="UniProtKB">
        <authorList>
            <consortium name="WormBaseParasite"/>
        </authorList>
    </citation>
    <scope>IDENTIFICATION</scope>
</reference>
<protein>
    <submittedName>
        <fullName evidence="2">Uncharacterized protein</fullName>
    </submittedName>
</protein>
<dbReference type="WBParaSite" id="PS1159_v2.g1905.t1">
    <property type="protein sequence ID" value="PS1159_v2.g1905.t1"/>
    <property type="gene ID" value="PS1159_v2.g1905"/>
</dbReference>
<proteinExistence type="predicted"/>
<accession>A0AC35FMJ3</accession>
<sequence>MLLINIKKKLIKIIDARPTNLINKIRPITIQFFTKITTTPPFLRQRALILILMVNALKKEPAYRSYVHAIFDEILFCLSAFLERQDEEYIKAFATIEFSCRKMVEDIIPMIIQLRPKKNLSAIKALFKVYDESFDMAIIFQLELKKMIIRSPELVVDWIRCLKFDEFKKKYFEDLIISLMAKRLDLKGLLIDDVDEARRAVGFLDKALDRKTYKGQQFVDIRSMFTDVEITKKITKIAKEYSINTLTFCPNSVKKRRLADFLYTIQQRGKQQRAQLGVQCIKGFNDNGNFDVIRALVQWEKNERYAGIAFGRIYGMDDEELSRVNPEYKNVAKWDTHGHD</sequence>
<organism evidence="1 2">
    <name type="scientific">Panagrolaimus sp. PS1159</name>
    <dbReference type="NCBI Taxonomy" id="55785"/>
    <lineage>
        <taxon>Eukaryota</taxon>
        <taxon>Metazoa</taxon>
        <taxon>Ecdysozoa</taxon>
        <taxon>Nematoda</taxon>
        <taxon>Chromadorea</taxon>
        <taxon>Rhabditida</taxon>
        <taxon>Tylenchina</taxon>
        <taxon>Panagrolaimomorpha</taxon>
        <taxon>Panagrolaimoidea</taxon>
        <taxon>Panagrolaimidae</taxon>
        <taxon>Panagrolaimus</taxon>
    </lineage>
</organism>
<dbReference type="Proteomes" id="UP000887580">
    <property type="component" value="Unplaced"/>
</dbReference>
<evidence type="ECO:0000313" key="2">
    <source>
        <dbReference type="WBParaSite" id="PS1159_v2.g1905.t1"/>
    </source>
</evidence>
<name>A0AC35FMJ3_9BILA</name>
<evidence type="ECO:0000313" key="1">
    <source>
        <dbReference type="Proteomes" id="UP000887580"/>
    </source>
</evidence>